<sequence length="88" mass="10166">MSLPWANNANGFLEEPRMEPSDAGRILRSLEMGSVLTLFYQKKSQRPERRTFQVKLETRQIIWSRSSEKVEGESKSGMKLALWADGFM</sequence>
<proteinExistence type="predicted"/>
<protein>
    <submittedName>
        <fullName evidence="1">Uncharacterized protein</fullName>
    </submittedName>
</protein>
<gene>
    <name evidence="1" type="ORF">NDU88_004006</name>
</gene>
<accession>A0AAV7V019</accession>
<dbReference type="Proteomes" id="UP001066276">
    <property type="component" value="Chromosome 2_2"/>
</dbReference>
<evidence type="ECO:0000313" key="1">
    <source>
        <dbReference type="EMBL" id="KAJ1194720.1"/>
    </source>
</evidence>
<name>A0AAV7V019_PLEWA</name>
<comment type="caution">
    <text evidence="1">The sequence shown here is derived from an EMBL/GenBank/DDBJ whole genome shotgun (WGS) entry which is preliminary data.</text>
</comment>
<reference evidence="1" key="1">
    <citation type="journal article" date="2022" name="bioRxiv">
        <title>Sequencing and chromosome-scale assembly of the giantPleurodeles waltlgenome.</title>
        <authorList>
            <person name="Brown T."/>
            <person name="Elewa A."/>
            <person name="Iarovenko S."/>
            <person name="Subramanian E."/>
            <person name="Araus A.J."/>
            <person name="Petzold A."/>
            <person name="Susuki M."/>
            <person name="Suzuki K.-i.T."/>
            <person name="Hayashi T."/>
            <person name="Toyoda A."/>
            <person name="Oliveira C."/>
            <person name="Osipova E."/>
            <person name="Leigh N.D."/>
            <person name="Simon A."/>
            <person name="Yun M.H."/>
        </authorList>
    </citation>
    <scope>NUCLEOTIDE SEQUENCE</scope>
    <source>
        <strain evidence="1">20211129_DDA</strain>
        <tissue evidence="1">Liver</tissue>
    </source>
</reference>
<dbReference type="EMBL" id="JANPWB010000004">
    <property type="protein sequence ID" value="KAJ1194720.1"/>
    <property type="molecule type" value="Genomic_DNA"/>
</dbReference>
<keyword evidence="2" id="KW-1185">Reference proteome</keyword>
<evidence type="ECO:0000313" key="2">
    <source>
        <dbReference type="Proteomes" id="UP001066276"/>
    </source>
</evidence>
<dbReference type="AlphaFoldDB" id="A0AAV7V019"/>
<organism evidence="1 2">
    <name type="scientific">Pleurodeles waltl</name>
    <name type="common">Iberian ribbed newt</name>
    <dbReference type="NCBI Taxonomy" id="8319"/>
    <lineage>
        <taxon>Eukaryota</taxon>
        <taxon>Metazoa</taxon>
        <taxon>Chordata</taxon>
        <taxon>Craniata</taxon>
        <taxon>Vertebrata</taxon>
        <taxon>Euteleostomi</taxon>
        <taxon>Amphibia</taxon>
        <taxon>Batrachia</taxon>
        <taxon>Caudata</taxon>
        <taxon>Salamandroidea</taxon>
        <taxon>Salamandridae</taxon>
        <taxon>Pleurodelinae</taxon>
        <taxon>Pleurodeles</taxon>
    </lineage>
</organism>